<protein>
    <submittedName>
        <fullName evidence="1">Acetyltransferase (GNAT) domain-containing protein</fullName>
    </submittedName>
</protein>
<sequence length="293" mass="34220">MDIQIYEDAANREQWLEQLKNCDWKAGAFLYSLLKENRFHERYGEKAKVLLLTDGTKLASFCTYAEKDEIPDTERKPWIGFVYTYPEYRGRRLMGKLIAQVKELAREDGYDTVYVSTREQGLYEKYGAEFVAVMKDAWGENSQVFRMNTYGFYGWETALVPAKTTDYPGIRTPRDLYNILWHVWEKETCAPRMQQDWSEENRTLGQCSITAFLAQDIFGGKVWGVPLGDGNFHCFNAVGDCAFDLTSEQFGDEKLDYSLLYEQTREEHFQKAEKEARYEVLKAKLSAQFRIQN</sequence>
<organism evidence="1 2">
    <name type="scientific">Aristaeella lactis</name>
    <dbReference type="NCBI Taxonomy" id="3046383"/>
    <lineage>
        <taxon>Bacteria</taxon>
        <taxon>Bacillati</taxon>
        <taxon>Bacillota</taxon>
        <taxon>Clostridia</taxon>
        <taxon>Eubacteriales</taxon>
        <taxon>Aristaeellaceae</taxon>
        <taxon>Aristaeella</taxon>
    </lineage>
</organism>
<dbReference type="Proteomes" id="UP000192328">
    <property type="component" value="Unassembled WGS sequence"/>
</dbReference>
<accession>A0AC61PJZ6</accession>
<evidence type="ECO:0000313" key="2">
    <source>
        <dbReference type="Proteomes" id="UP000192328"/>
    </source>
</evidence>
<evidence type="ECO:0000313" key="1">
    <source>
        <dbReference type="EMBL" id="SMC51501.1"/>
    </source>
</evidence>
<keyword evidence="2" id="KW-1185">Reference proteome</keyword>
<dbReference type="EMBL" id="FWXZ01000002">
    <property type="protein sequence ID" value="SMC51501.1"/>
    <property type="molecule type" value="Genomic_DNA"/>
</dbReference>
<proteinExistence type="predicted"/>
<name>A0AC61PJZ6_9FIRM</name>
<reference evidence="1" key="1">
    <citation type="submission" date="2017-04" db="EMBL/GenBank/DDBJ databases">
        <authorList>
            <person name="Varghese N."/>
            <person name="Submissions S."/>
        </authorList>
    </citation>
    <scope>NUCLEOTIDE SEQUENCE</scope>
    <source>
        <strain evidence="1">WTE2008</strain>
    </source>
</reference>
<gene>
    <name evidence="1" type="ORF">SAMN06297397_1162</name>
</gene>
<comment type="caution">
    <text evidence="1">The sequence shown here is derived from an EMBL/GenBank/DDBJ whole genome shotgun (WGS) entry which is preliminary data.</text>
</comment>